<evidence type="ECO:0000259" key="9">
    <source>
        <dbReference type="PROSITE" id="PS50928"/>
    </source>
</evidence>
<keyword evidence="4" id="KW-1003">Cell membrane</keyword>
<dbReference type="Pfam" id="PF00528">
    <property type="entry name" value="BPD_transp_1"/>
    <property type="match status" value="1"/>
</dbReference>
<dbReference type="RefSeq" id="WP_093644941.1">
    <property type="nucleotide sequence ID" value="NZ_CAJNBA010000002.1"/>
</dbReference>
<evidence type="ECO:0000313" key="10">
    <source>
        <dbReference type="EMBL" id="SFU25335.1"/>
    </source>
</evidence>
<dbReference type="InterPro" id="IPR010065">
    <property type="entry name" value="AA_ABC_transptr_permease_3TM"/>
</dbReference>
<evidence type="ECO:0000256" key="8">
    <source>
        <dbReference type="RuleBase" id="RU363032"/>
    </source>
</evidence>
<accession>A0A1I7EN44</accession>
<dbReference type="PANTHER" id="PTHR30614">
    <property type="entry name" value="MEMBRANE COMPONENT OF AMINO ACID ABC TRANSPORTER"/>
    <property type="match status" value="1"/>
</dbReference>
<dbReference type="PANTHER" id="PTHR30614:SF21">
    <property type="entry name" value="AMINO ACID ABC TRANSPORTER PERMEASE"/>
    <property type="match status" value="1"/>
</dbReference>
<feature type="transmembrane region" description="Helical" evidence="8">
    <location>
        <begin position="170"/>
        <end position="187"/>
    </location>
</feature>
<reference evidence="10 11" key="1">
    <citation type="submission" date="2016-10" db="EMBL/GenBank/DDBJ databases">
        <authorList>
            <person name="de Groot N.N."/>
        </authorList>
    </citation>
    <scope>NUCLEOTIDE SEQUENCE [LARGE SCALE GENOMIC DNA]</scope>
    <source>
        <strain evidence="10 11">LMG 27731</strain>
    </source>
</reference>
<dbReference type="InterPro" id="IPR035906">
    <property type="entry name" value="MetI-like_sf"/>
</dbReference>
<organism evidence="10 11">
    <name type="scientific">Paraburkholderia aspalathi</name>
    <dbReference type="NCBI Taxonomy" id="1324617"/>
    <lineage>
        <taxon>Bacteria</taxon>
        <taxon>Pseudomonadati</taxon>
        <taxon>Pseudomonadota</taxon>
        <taxon>Betaproteobacteria</taxon>
        <taxon>Burkholderiales</taxon>
        <taxon>Burkholderiaceae</taxon>
        <taxon>Paraburkholderia</taxon>
    </lineage>
</organism>
<dbReference type="NCBIfam" id="TIGR01726">
    <property type="entry name" value="HEQRo_perm_3TM"/>
    <property type="match status" value="1"/>
</dbReference>
<evidence type="ECO:0000256" key="4">
    <source>
        <dbReference type="ARBA" id="ARBA00022475"/>
    </source>
</evidence>
<keyword evidence="6 8" id="KW-1133">Transmembrane helix</keyword>
<feature type="transmembrane region" description="Helical" evidence="8">
    <location>
        <begin position="60"/>
        <end position="83"/>
    </location>
</feature>
<evidence type="ECO:0000256" key="6">
    <source>
        <dbReference type="ARBA" id="ARBA00022989"/>
    </source>
</evidence>
<feature type="transmembrane region" description="Helical" evidence="8">
    <location>
        <begin position="26"/>
        <end position="53"/>
    </location>
</feature>
<protein>
    <submittedName>
        <fullName evidence="10">Amino acid ABC transporter membrane protein 2, PAAT family</fullName>
    </submittedName>
</protein>
<dbReference type="GO" id="GO:0006865">
    <property type="term" value="P:amino acid transport"/>
    <property type="evidence" value="ECO:0007669"/>
    <property type="project" value="TreeGrafter"/>
</dbReference>
<sequence>MTWTLFAHNLPYLLVGAFPQGPLGGAALTLVLALCSALASAVLGVAGGIALALAGRIARVPLLLVIGFFRAIPVLMLIFWTYFLLPMVFHVDVPGLATVVCALSLIGGAYLAHSVHAGIRAVGEGQWQAGLSLGLTRMQTLRYVSLPQAMRIMAPSFVNQWVSLVKDTSLAYIVGVGELSFVATQVSNRLMVYPAQIFLFVGFIYLVLCTALDRIATYALTRRKRIVLPRAPAATQALSGD</sequence>
<keyword evidence="7 8" id="KW-0472">Membrane</keyword>
<evidence type="ECO:0000313" key="11">
    <source>
        <dbReference type="Proteomes" id="UP000198844"/>
    </source>
</evidence>
<evidence type="ECO:0000256" key="7">
    <source>
        <dbReference type="ARBA" id="ARBA00023136"/>
    </source>
</evidence>
<dbReference type="EMBL" id="FPBH01000035">
    <property type="protein sequence ID" value="SFU25335.1"/>
    <property type="molecule type" value="Genomic_DNA"/>
</dbReference>
<dbReference type="Gene3D" id="1.10.3720.10">
    <property type="entry name" value="MetI-like"/>
    <property type="match status" value="1"/>
</dbReference>
<dbReference type="GO" id="GO:0022857">
    <property type="term" value="F:transmembrane transporter activity"/>
    <property type="evidence" value="ECO:0007669"/>
    <property type="project" value="InterPro"/>
</dbReference>
<dbReference type="GO" id="GO:0043190">
    <property type="term" value="C:ATP-binding cassette (ABC) transporter complex"/>
    <property type="evidence" value="ECO:0007669"/>
    <property type="project" value="InterPro"/>
</dbReference>
<keyword evidence="3 8" id="KW-0813">Transport</keyword>
<evidence type="ECO:0000256" key="1">
    <source>
        <dbReference type="ARBA" id="ARBA00004429"/>
    </source>
</evidence>
<dbReference type="AlphaFoldDB" id="A0A1I7EN44"/>
<feature type="transmembrane region" description="Helical" evidence="8">
    <location>
        <begin position="193"/>
        <end position="216"/>
    </location>
</feature>
<feature type="transmembrane region" description="Helical" evidence="8">
    <location>
        <begin position="95"/>
        <end position="112"/>
    </location>
</feature>
<comment type="subcellular location">
    <subcellularLocation>
        <location evidence="1">Cell inner membrane</location>
        <topology evidence="1">Multi-pass membrane protein</topology>
    </subcellularLocation>
    <subcellularLocation>
        <location evidence="8">Cell membrane</location>
        <topology evidence="8">Multi-pass membrane protein</topology>
    </subcellularLocation>
</comment>
<evidence type="ECO:0000256" key="5">
    <source>
        <dbReference type="ARBA" id="ARBA00022692"/>
    </source>
</evidence>
<gene>
    <name evidence="10" type="ORF">SAMN05192563_103533</name>
</gene>
<dbReference type="SUPFAM" id="SSF161098">
    <property type="entry name" value="MetI-like"/>
    <property type="match status" value="1"/>
</dbReference>
<name>A0A1I7EN44_9BURK</name>
<dbReference type="OrthoDB" id="9809799at2"/>
<keyword evidence="5 8" id="KW-0812">Transmembrane</keyword>
<feature type="domain" description="ABC transmembrane type-1" evidence="9">
    <location>
        <begin position="26"/>
        <end position="216"/>
    </location>
</feature>
<dbReference type="InterPro" id="IPR000515">
    <property type="entry name" value="MetI-like"/>
</dbReference>
<comment type="similarity">
    <text evidence="2">Belongs to the binding-protein-dependent transport system permease family. HisMQ subfamily.</text>
</comment>
<evidence type="ECO:0000256" key="2">
    <source>
        <dbReference type="ARBA" id="ARBA00010072"/>
    </source>
</evidence>
<dbReference type="CDD" id="cd06261">
    <property type="entry name" value="TM_PBP2"/>
    <property type="match status" value="1"/>
</dbReference>
<dbReference type="Proteomes" id="UP000198844">
    <property type="component" value="Unassembled WGS sequence"/>
</dbReference>
<dbReference type="GeneID" id="77195032"/>
<evidence type="ECO:0000256" key="3">
    <source>
        <dbReference type="ARBA" id="ARBA00022448"/>
    </source>
</evidence>
<proteinExistence type="inferred from homology"/>
<dbReference type="InterPro" id="IPR043429">
    <property type="entry name" value="ArtM/GltK/GlnP/TcyL/YhdX-like"/>
</dbReference>
<dbReference type="PROSITE" id="PS50928">
    <property type="entry name" value="ABC_TM1"/>
    <property type="match status" value="1"/>
</dbReference>